<comment type="subcellular location">
    <subcellularLocation>
        <location evidence="1 7">Cell membrane</location>
        <topology evidence="1 7">Multi-pass membrane protein</topology>
    </subcellularLocation>
</comment>
<dbReference type="AlphaFoldDB" id="A0A9E6Y2M5"/>
<keyword evidence="6 7" id="KW-0472">Membrane</keyword>
<name>A0A9E6Y2M5_9ACTN</name>
<dbReference type="GO" id="GO:0055085">
    <property type="term" value="P:transmembrane transport"/>
    <property type="evidence" value="ECO:0007669"/>
    <property type="project" value="InterPro"/>
</dbReference>
<evidence type="ECO:0000256" key="8">
    <source>
        <dbReference type="SAM" id="MobiDB-lite"/>
    </source>
</evidence>
<organism evidence="10 11">
    <name type="scientific">Capillimicrobium parvum</name>
    <dbReference type="NCBI Taxonomy" id="2884022"/>
    <lineage>
        <taxon>Bacteria</taxon>
        <taxon>Bacillati</taxon>
        <taxon>Actinomycetota</taxon>
        <taxon>Thermoleophilia</taxon>
        <taxon>Solirubrobacterales</taxon>
        <taxon>Capillimicrobiaceae</taxon>
        <taxon>Capillimicrobium</taxon>
    </lineage>
</organism>
<dbReference type="InterPro" id="IPR035906">
    <property type="entry name" value="MetI-like_sf"/>
</dbReference>
<keyword evidence="2 7" id="KW-0813">Transport</keyword>
<dbReference type="CDD" id="cd06261">
    <property type="entry name" value="TM_PBP2"/>
    <property type="match status" value="1"/>
</dbReference>
<dbReference type="Pfam" id="PF19300">
    <property type="entry name" value="BPD_transp_1_N"/>
    <property type="match status" value="1"/>
</dbReference>
<dbReference type="GO" id="GO:0005886">
    <property type="term" value="C:plasma membrane"/>
    <property type="evidence" value="ECO:0007669"/>
    <property type="project" value="UniProtKB-SubCell"/>
</dbReference>
<evidence type="ECO:0000256" key="4">
    <source>
        <dbReference type="ARBA" id="ARBA00022692"/>
    </source>
</evidence>
<dbReference type="InterPro" id="IPR045621">
    <property type="entry name" value="BPD_transp_1_N"/>
</dbReference>
<evidence type="ECO:0000313" key="10">
    <source>
        <dbReference type="EMBL" id="UGS38438.1"/>
    </source>
</evidence>
<feature type="transmembrane region" description="Helical" evidence="7">
    <location>
        <begin position="38"/>
        <end position="59"/>
    </location>
</feature>
<protein>
    <submittedName>
        <fullName evidence="10">Glutathione transport system permease protein GsiC</fullName>
    </submittedName>
</protein>
<feature type="region of interest" description="Disordered" evidence="8">
    <location>
        <begin position="1"/>
        <end position="25"/>
    </location>
</feature>
<gene>
    <name evidence="10" type="primary">gsiC</name>
    <name evidence="10" type="ORF">DSM104329_04866</name>
</gene>
<keyword evidence="4 7" id="KW-0812">Transmembrane</keyword>
<dbReference type="Proteomes" id="UP001162834">
    <property type="component" value="Chromosome"/>
</dbReference>
<dbReference type="Gene3D" id="1.10.3720.10">
    <property type="entry name" value="MetI-like"/>
    <property type="match status" value="1"/>
</dbReference>
<dbReference type="KEGG" id="sbae:DSM104329_04866"/>
<feature type="transmembrane region" description="Helical" evidence="7">
    <location>
        <begin position="204"/>
        <end position="225"/>
    </location>
</feature>
<evidence type="ECO:0000256" key="6">
    <source>
        <dbReference type="ARBA" id="ARBA00023136"/>
    </source>
</evidence>
<accession>A0A9E6Y2M5</accession>
<dbReference type="InterPro" id="IPR000515">
    <property type="entry name" value="MetI-like"/>
</dbReference>
<feature type="domain" description="ABC transmembrane type-1" evidence="9">
    <location>
        <begin position="125"/>
        <end position="326"/>
    </location>
</feature>
<dbReference type="PROSITE" id="PS50928">
    <property type="entry name" value="ABC_TM1"/>
    <property type="match status" value="1"/>
</dbReference>
<feature type="transmembrane region" description="Helical" evidence="7">
    <location>
        <begin position="262"/>
        <end position="287"/>
    </location>
</feature>
<dbReference type="SUPFAM" id="SSF161098">
    <property type="entry name" value="MetI-like"/>
    <property type="match status" value="1"/>
</dbReference>
<keyword evidence="11" id="KW-1185">Reference proteome</keyword>
<keyword evidence="5 7" id="KW-1133">Transmembrane helix</keyword>
<dbReference type="EMBL" id="CP087164">
    <property type="protein sequence ID" value="UGS38438.1"/>
    <property type="molecule type" value="Genomic_DNA"/>
</dbReference>
<dbReference type="PANTHER" id="PTHR43163:SF3">
    <property type="entry name" value="PEPTIDE ABC TRANSPORTER PERMEASE PROTEIN"/>
    <property type="match status" value="1"/>
</dbReference>
<dbReference type="Pfam" id="PF00528">
    <property type="entry name" value="BPD_transp_1"/>
    <property type="match status" value="1"/>
</dbReference>
<comment type="similarity">
    <text evidence="7">Belongs to the binding-protein-dependent transport system permease family.</text>
</comment>
<reference evidence="10" key="1">
    <citation type="journal article" date="2022" name="Int. J. Syst. Evol. Microbiol.">
        <title>Pseudomonas aegrilactucae sp. nov. and Pseudomonas morbosilactucae sp. nov., pathogens causing bacterial rot of lettuce in Japan.</title>
        <authorList>
            <person name="Sawada H."/>
            <person name="Fujikawa T."/>
            <person name="Satou M."/>
        </authorList>
    </citation>
    <scope>NUCLEOTIDE SEQUENCE</scope>
    <source>
        <strain evidence="10">0166_1</strain>
    </source>
</reference>
<evidence type="ECO:0000256" key="7">
    <source>
        <dbReference type="RuleBase" id="RU363032"/>
    </source>
</evidence>
<dbReference type="PANTHER" id="PTHR43163">
    <property type="entry name" value="DIPEPTIDE TRANSPORT SYSTEM PERMEASE PROTEIN DPPB-RELATED"/>
    <property type="match status" value="1"/>
</dbReference>
<evidence type="ECO:0000256" key="1">
    <source>
        <dbReference type="ARBA" id="ARBA00004651"/>
    </source>
</evidence>
<feature type="transmembrane region" description="Helical" evidence="7">
    <location>
        <begin position="307"/>
        <end position="333"/>
    </location>
</feature>
<evidence type="ECO:0000313" key="11">
    <source>
        <dbReference type="Proteomes" id="UP001162834"/>
    </source>
</evidence>
<evidence type="ECO:0000256" key="5">
    <source>
        <dbReference type="ARBA" id="ARBA00022989"/>
    </source>
</evidence>
<feature type="transmembrane region" description="Helical" evidence="7">
    <location>
        <begin position="173"/>
        <end position="192"/>
    </location>
</feature>
<evidence type="ECO:0000256" key="3">
    <source>
        <dbReference type="ARBA" id="ARBA00022475"/>
    </source>
</evidence>
<sequence>MAGELAASVEDGARSPETGSGAPGDAVRRVAGQTAWRLVGMLVTMLVVSFVVFAMLYIAPGDPVAFVLGDQPTDPATIASIRAEYHLDDPFLLRYWVWLSGILQGDFGTSILFRVPVSGLLGERAVNSLFLATYASLLILIPGILLGIVSGLRGGWRDRMIMVVTAAGQAIPAYVAAIFLIATFAVGLGWFPVSGAGSGFVDRLWHMTLPAFAMALVSLSVVTRVTRTSIREESRSEHVETARSRGIPESLVRRRHIVRNGLIPIVTVSGLVVATQISGAVVVETAFGIEGLGSYLVKSVQQRDFAVVQAITLILVAVFVVANTVVDVLYGVLDPRVRARSARS</sequence>
<keyword evidence="3" id="KW-1003">Cell membrane</keyword>
<proteinExistence type="inferred from homology"/>
<evidence type="ECO:0000256" key="2">
    <source>
        <dbReference type="ARBA" id="ARBA00022448"/>
    </source>
</evidence>
<evidence type="ECO:0000259" key="9">
    <source>
        <dbReference type="PROSITE" id="PS50928"/>
    </source>
</evidence>
<feature type="transmembrane region" description="Helical" evidence="7">
    <location>
        <begin position="129"/>
        <end position="152"/>
    </location>
</feature>